<dbReference type="SUPFAM" id="SSF56801">
    <property type="entry name" value="Acetyl-CoA synthetase-like"/>
    <property type="match status" value="1"/>
</dbReference>
<dbReference type="RefSeq" id="WP_386339705.1">
    <property type="nucleotide sequence ID" value="NZ_JBHSFG010000016.1"/>
</dbReference>
<dbReference type="Pfam" id="PF13193">
    <property type="entry name" value="AMP-binding_C"/>
    <property type="match status" value="1"/>
</dbReference>
<dbReference type="InterPro" id="IPR025110">
    <property type="entry name" value="AMP-bd_C"/>
</dbReference>
<organism evidence="4 5">
    <name type="scientific">Streptomyces xiangluensis</name>
    <dbReference type="NCBI Taxonomy" id="2665720"/>
    <lineage>
        <taxon>Bacteria</taxon>
        <taxon>Bacillati</taxon>
        <taxon>Actinomycetota</taxon>
        <taxon>Actinomycetes</taxon>
        <taxon>Kitasatosporales</taxon>
        <taxon>Streptomycetaceae</taxon>
        <taxon>Streptomyces</taxon>
    </lineage>
</organism>
<evidence type="ECO:0000256" key="1">
    <source>
        <dbReference type="SAM" id="MobiDB-lite"/>
    </source>
</evidence>
<dbReference type="InterPro" id="IPR042099">
    <property type="entry name" value="ANL_N_sf"/>
</dbReference>
<dbReference type="Proteomes" id="UP001596012">
    <property type="component" value="Unassembled WGS sequence"/>
</dbReference>
<evidence type="ECO:0000313" key="5">
    <source>
        <dbReference type="Proteomes" id="UP001596012"/>
    </source>
</evidence>
<dbReference type="InterPro" id="IPR020845">
    <property type="entry name" value="AMP-binding_CS"/>
</dbReference>
<feature type="domain" description="AMP-binding enzyme C-terminal" evidence="3">
    <location>
        <begin position="423"/>
        <end position="497"/>
    </location>
</feature>
<feature type="domain" description="AMP-dependent synthetase/ligase" evidence="2">
    <location>
        <begin position="8"/>
        <end position="373"/>
    </location>
</feature>
<dbReference type="PROSITE" id="PS00455">
    <property type="entry name" value="AMP_BINDING"/>
    <property type="match status" value="1"/>
</dbReference>
<protein>
    <submittedName>
        <fullName evidence="4">Class I adenylate-forming enzyme family protein</fullName>
    </submittedName>
</protein>
<name>A0ABV8YK37_9ACTN</name>
<reference evidence="5" key="1">
    <citation type="journal article" date="2019" name="Int. J. Syst. Evol. Microbiol.">
        <title>The Global Catalogue of Microorganisms (GCM) 10K type strain sequencing project: providing services to taxonomists for standard genome sequencing and annotation.</title>
        <authorList>
            <consortium name="The Broad Institute Genomics Platform"/>
            <consortium name="The Broad Institute Genome Sequencing Center for Infectious Disease"/>
            <person name="Wu L."/>
            <person name="Ma J."/>
        </authorList>
    </citation>
    <scope>NUCLEOTIDE SEQUENCE [LARGE SCALE GENOMIC DNA]</scope>
    <source>
        <strain evidence="5">DT43</strain>
    </source>
</reference>
<keyword evidence="5" id="KW-1185">Reference proteome</keyword>
<dbReference type="Gene3D" id="3.40.50.12780">
    <property type="entry name" value="N-terminal domain of ligase-like"/>
    <property type="match status" value="1"/>
</dbReference>
<dbReference type="InterPro" id="IPR050237">
    <property type="entry name" value="ATP-dep_AMP-bd_enzyme"/>
</dbReference>
<dbReference type="InterPro" id="IPR045851">
    <property type="entry name" value="AMP-bd_C_sf"/>
</dbReference>
<sequence>MNTALLLDRAATATAEHTAVYLGTQPLRSYRELRDRVAALAGALTDLGCAPRERVAIVMNNRPEYLEVLFAAWWAGLAVVPVNARLHPREVAWIVQDADVRLVVTDEAHVAGVVGASAGTPLLVADSAEYEALAGSRGGAVRSPPRSMTPTDLAWLFYTSGTTGRPKGVMLGHRQLLALTLSYHAQIDNVGPDDRTLYAAPMSHGAGLYSPVFTLRGSGHVFPPSGRFDAAEVCRVSRILGRVSLFAAPTMVNRLVRHVTETGTRVKDTMAFGTIVYGGGPMYVDDLIRARDALGDCLTQIYGQGESPMTISTLGRDVIADTGHPRRRQRIAGVGKAFALCDVNVVDADGAPLPPGTTGEIVVRGDTVMLGYWRDPEATAATLRDGWLWTGDMGALDEDGHLTLSDRSKDVIISGGTNIYPREVEEVLLQHPNVTEVSVIGKADPEWGETVVACVVVDDSTVDAIQLDHFCRQHMTAFKRPRHYHFLDTLPKSDNGKVLKTVLRTTHSEPSPVSASAGRLTAQPKESP</sequence>
<evidence type="ECO:0000259" key="3">
    <source>
        <dbReference type="Pfam" id="PF13193"/>
    </source>
</evidence>
<dbReference type="InterPro" id="IPR000873">
    <property type="entry name" value="AMP-dep_synth/lig_dom"/>
</dbReference>
<accession>A0ABV8YK37</accession>
<evidence type="ECO:0000259" key="2">
    <source>
        <dbReference type="Pfam" id="PF00501"/>
    </source>
</evidence>
<dbReference type="Pfam" id="PF00501">
    <property type="entry name" value="AMP-binding"/>
    <property type="match status" value="1"/>
</dbReference>
<dbReference type="EMBL" id="JBHSFG010000016">
    <property type="protein sequence ID" value="MFC4464621.1"/>
    <property type="molecule type" value="Genomic_DNA"/>
</dbReference>
<gene>
    <name evidence="4" type="ORF">ACFPH6_08640</name>
</gene>
<evidence type="ECO:0000313" key="4">
    <source>
        <dbReference type="EMBL" id="MFC4464621.1"/>
    </source>
</evidence>
<dbReference type="PANTHER" id="PTHR43767">
    <property type="entry name" value="LONG-CHAIN-FATTY-ACID--COA LIGASE"/>
    <property type="match status" value="1"/>
</dbReference>
<proteinExistence type="predicted"/>
<dbReference type="PANTHER" id="PTHR43767:SF1">
    <property type="entry name" value="NONRIBOSOMAL PEPTIDE SYNTHASE PES1 (EUROFUNG)-RELATED"/>
    <property type="match status" value="1"/>
</dbReference>
<comment type="caution">
    <text evidence="4">The sequence shown here is derived from an EMBL/GenBank/DDBJ whole genome shotgun (WGS) entry which is preliminary data.</text>
</comment>
<dbReference type="Gene3D" id="3.30.300.30">
    <property type="match status" value="1"/>
</dbReference>
<feature type="region of interest" description="Disordered" evidence="1">
    <location>
        <begin position="506"/>
        <end position="528"/>
    </location>
</feature>